<dbReference type="PANTHER" id="PTHR30455:SF2">
    <property type="entry name" value="TRANSCRIPTIONAL REPRESSOR NRDR"/>
    <property type="match status" value="1"/>
</dbReference>
<proteinExistence type="inferred from homology"/>
<name>E8MYN7_ANATU</name>
<accession>E8MYN7</accession>
<dbReference type="STRING" id="926569.ANT_23470"/>
<keyword evidence="5 7" id="KW-0238">DNA-binding</keyword>
<dbReference type="Pfam" id="PF03477">
    <property type="entry name" value="ATP-cone"/>
    <property type="match status" value="1"/>
</dbReference>
<evidence type="ECO:0000256" key="5">
    <source>
        <dbReference type="ARBA" id="ARBA00023125"/>
    </source>
</evidence>
<dbReference type="EMBL" id="AP012029">
    <property type="protein sequence ID" value="BAJ64373.1"/>
    <property type="molecule type" value="Genomic_DNA"/>
</dbReference>
<dbReference type="KEGG" id="atm:ANT_23470"/>
<dbReference type="Pfam" id="PF22811">
    <property type="entry name" value="Zn_ribbon_NrdR"/>
    <property type="match status" value="1"/>
</dbReference>
<keyword evidence="10" id="KW-1185">Reference proteome</keyword>
<comment type="caution">
    <text evidence="7">Lacks conserved residue(s) required for the propagation of feature annotation.</text>
</comment>
<evidence type="ECO:0000259" key="8">
    <source>
        <dbReference type="PROSITE" id="PS51161"/>
    </source>
</evidence>
<dbReference type="eggNOG" id="COG1327">
    <property type="taxonomic scope" value="Bacteria"/>
</dbReference>
<evidence type="ECO:0000256" key="6">
    <source>
        <dbReference type="ARBA" id="ARBA00023163"/>
    </source>
</evidence>
<dbReference type="GO" id="GO:0005524">
    <property type="term" value="F:ATP binding"/>
    <property type="evidence" value="ECO:0007669"/>
    <property type="project" value="UniProtKB-UniRule"/>
</dbReference>
<evidence type="ECO:0000256" key="7">
    <source>
        <dbReference type="HAMAP-Rule" id="MF_00440"/>
    </source>
</evidence>
<evidence type="ECO:0000256" key="3">
    <source>
        <dbReference type="ARBA" id="ARBA00022840"/>
    </source>
</evidence>
<dbReference type="GO" id="GO:0008270">
    <property type="term" value="F:zinc ion binding"/>
    <property type="evidence" value="ECO:0007669"/>
    <property type="project" value="InterPro"/>
</dbReference>
<dbReference type="HOGENOM" id="CLU_108412_0_0_0"/>
<dbReference type="OrthoDB" id="9807461at2"/>
<evidence type="ECO:0000313" key="10">
    <source>
        <dbReference type="Proteomes" id="UP000008922"/>
    </source>
</evidence>
<keyword evidence="2 7" id="KW-0547">Nucleotide-binding</keyword>
<evidence type="ECO:0000313" key="9">
    <source>
        <dbReference type="EMBL" id="BAJ64373.1"/>
    </source>
</evidence>
<dbReference type="PROSITE" id="PS51161">
    <property type="entry name" value="ATP_CONE"/>
    <property type="match status" value="1"/>
</dbReference>
<evidence type="ECO:0000256" key="1">
    <source>
        <dbReference type="ARBA" id="ARBA00022491"/>
    </source>
</evidence>
<reference evidence="9 10" key="1">
    <citation type="submission" date="2010-12" db="EMBL/GenBank/DDBJ databases">
        <title>Whole genome sequence of Anaerolinea thermophila UNI-1.</title>
        <authorList>
            <person name="Narita-Yamada S."/>
            <person name="Kishi E."/>
            <person name="Watanabe Y."/>
            <person name="Takasaki K."/>
            <person name="Ankai A."/>
            <person name="Oguchi A."/>
            <person name="Fukui S."/>
            <person name="Takahashi M."/>
            <person name="Yashiro I."/>
            <person name="Hosoyama A."/>
            <person name="Sekiguchi Y."/>
            <person name="Hanada S."/>
            <person name="Fujita N."/>
        </authorList>
    </citation>
    <scope>NUCLEOTIDE SEQUENCE [LARGE SCALE GENOMIC DNA]</scope>
    <source>
        <strain evidence="10">DSM 14523 / JCM 11388 / NBRC 100420 / UNI-1</strain>
    </source>
</reference>
<dbReference type="InterPro" id="IPR005144">
    <property type="entry name" value="ATP-cone_dom"/>
</dbReference>
<sequence>MRCPYCQNEDTKVLDTTHDNRGIVRRRRECLSCHQRFTTLERPLLATPLIIKKDGTREEFDREKLLRGIRIACAKRPVPASAIERLVGEIETTLQRMGKAEVNSRVIGDMVIEGLRGLDHIAYIRYAIVYLQLGDLHAIRNEIDRLLSEESNNVKPQ</sequence>
<dbReference type="NCBIfam" id="TIGR00244">
    <property type="entry name" value="transcriptional regulator NrdR"/>
    <property type="match status" value="1"/>
</dbReference>
<dbReference type="InterPro" id="IPR003796">
    <property type="entry name" value="RNR_NrdR-like"/>
</dbReference>
<feature type="domain" description="ATP-cone" evidence="8">
    <location>
        <begin position="48"/>
        <end position="145"/>
    </location>
</feature>
<evidence type="ECO:0000256" key="4">
    <source>
        <dbReference type="ARBA" id="ARBA00023015"/>
    </source>
</evidence>
<dbReference type="PANTHER" id="PTHR30455">
    <property type="entry name" value="TRANSCRIPTIONAL REPRESSOR NRDR"/>
    <property type="match status" value="1"/>
</dbReference>
<dbReference type="InParanoid" id="E8MYN7"/>
<comment type="function">
    <text evidence="7">Negatively regulates transcription of bacterial ribonucleotide reductase nrd genes and operons by binding to NrdR-boxes.</text>
</comment>
<dbReference type="GO" id="GO:0003677">
    <property type="term" value="F:DNA binding"/>
    <property type="evidence" value="ECO:0007669"/>
    <property type="project" value="UniProtKB-KW"/>
</dbReference>
<dbReference type="AlphaFoldDB" id="E8MYN7"/>
<dbReference type="InterPro" id="IPR055173">
    <property type="entry name" value="NrdR-like_N"/>
</dbReference>
<protein>
    <recommendedName>
        <fullName evidence="7">Transcriptional repressor NrdR</fullName>
    </recommendedName>
</protein>
<comment type="similarity">
    <text evidence="7">Belongs to the NrdR family.</text>
</comment>
<dbReference type="Proteomes" id="UP000008922">
    <property type="component" value="Chromosome"/>
</dbReference>
<keyword evidence="1 7" id="KW-0678">Repressor</keyword>
<keyword evidence="3 7" id="KW-0067">ATP-binding</keyword>
<evidence type="ECO:0000256" key="2">
    <source>
        <dbReference type="ARBA" id="ARBA00022741"/>
    </source>
</evidence>
<dbReference type="FunCoup" id="E8MYN7">
    <property type="interactions" value="205"/>
</dbReference>
<gene>
    <name evidence="7 9" type="primary">nrdR</name>
    <name evidence="9" type="ordered locus">ANT_23470</name>
</gene>
<dbReference type="RefSeq" id="WP_013560739.1">
    <property type="nucleotide sequence ID" value="NC_014960.1"/>
</dbReference>
<dbReference type="HAMAP" id="MF_00440">
    <property type="entry name" value="NrdR"/>
    <property type="match status" value="1"/>
</dbReference>
<keyword evidence="4 7" id="KW-0805">Transcription regulation</keyword>
<dbReference type="GO" id="GO:0045892">
    <property type="term" value="P:negative regulation of DNA-templated transcription"/>
    <property type="evidence" value="ECO:0007669"/>
    <property type="project" value="UniProtKB-UniRule"/>
</dbReference>
<organism evidence="9 10">
    <name type="scientific">Anaerolinea thermophila (strain DSM 14523 / JCM 11388 / NBRC 100420 / UNI-1)</name>
    <dbReference type="NCBI Taxonomy" id="926569"/>
    <lineage>
        <taxon>Bacteria</taxon>
        <taxon>Bacillati</taxon>
        <taxon>Chloroflexota</taxon>
        <taxon>Anaerolineae</taxon>
        <taxon>Anaerolineales</taxon>
        <taxon>Anaerolineaceae</taxon>
        <taxon>Anaerolinea</taxon>
    </lineage>
</organism>
<keyword evidence="6 7" id="KW-0804">Transcription</keyword>